<dbReference type="GO" id="GO:0005975">
    <property type="term" value="P:carbohydrate metabolic process"/>
    <property type="evidence" value="ECO:0007669"/>
    <property type="project" value="InterPro"/>
</dbReference>
<reference evidence="4" key="2">
    <citation type="journal article" date="2017" name="Nat. Plants">
        <title>The Aegilops tauschii genome reveals multiple impacts of transposons.</title>
        <authorList>
            <person name="Zhao G."/>
            <person name="Zou C."/>
            <person name="Li K."/>
            <person name="Wang K."/>
            <person name="Li T."/>
            <person name="Gao L."/>
            <person name="Zhang X."/>
            <person name="Wang H."/>
            <person name="Yang Z."/>
            <person name="Liu X."/>
            <person name="Jiang W."/>
            <person name="Mao L."/>
            <person name="Kong X."/>
            <person name="Jiao Y."/>
            <person name="Jia J."/>
        </authorList>
    </citation>
    <scope>NUCLEOTIDE SEQUENCE [LARGE SCALE GENOMIC DNA]</scope>
    <source>
        <strain evidence="4">cv. AL8/78</strain>
    </source>
</reference>
<reference evidence="3" key="4">
    <citation type="submission" date="2019-03" db="UniProtKB">
        <authorList>
            <consortium name="EnsemblPlants"/>
        </authorList>
    </citation>
    <scope>IDENTIFICATION</scope>
</reference>
<dbReference type="PRINTS" id="PR00131">
    <property type="entry name" value="GLHYDRLASE1"/>
</dbReference>
<evidence type="ECO:0000256" key="2">
    <source>
        <dbReference type="RuleBase" id="RU003690"/>
    </source>
</evidence>
<sequence>HCSSVQWEFDSLNIYIDQLVCRSFRNIYLRDICFRDAGSRTDPATSEYAPTAYPDDPEGLQFVLQYLTEAYGGLPIYVQENGKASANDILDDTDRVEYLKSYIGSTLDALRNGANVKGYFVWNFLDIFEFLAGYKLGFGMYRVDFDDEARPREARLSARWYSRFLKNNGISAQSEVDDTGHHAQQ</sequence>
<accession>A0A453GFE9</accession>
<dbReference type="InterPro" id="IPR017853">
    <property type="entry name" value="GH"/>
</dbReference>
<dbReference type="PANTHER" id="PTHR10353">
    <property type="entry name" value="GLYCOSYL HYDROLASE"/>
    <property type="match status" value="1"/>
</dbReference>
<name>A0A453GFE9_AEGTS</name>
<reference evidence="3" key="5">
    <citation type="journal article" date="2021" name="G3 (Bethesda)">
        <title>Aegilops tauschii genome assembly Aet v5.0 features greater sequence contiguity and improved annotation.</title>
        <authorList>
            <person name="Wang L."/>
            <person name="Zhu T."/>
            <person name="Rodriguez J.C."/>
            <person name="Deal K.R."/>
            <person name="Dubcovsky J."/>
            <person name="McGuire P.E."/>
            <person name="Lux T."/>
            <person name="Spannagl M."/>
            <person name="Mayer K.F.X."/>
            <person name="Baldrich P."/>
            <person name="Meyers B.C."/>
            <person name="Huo N."/>
            <person name="Gu Y.Q."/>
            <person name="Zhou H."/>
            <person name="Devos K.M."/>
            <person name="Bennetzen J.L."/>
            <person name="Unver T."/>
            <person name="Budak H."/>
            <person name="Gulick P.J."/>
            <person name="Galiba G."/>
            <person name="Kalapos B."/>
            <person name="Nelson D.R."/>
            <person name="Li P."/>
            <person name="You F.M."/>
            <person name="Luo M.C."/>
            <person name="Dvorak J."/>
        </authorList>
    </citation>
    <scope>NUCLEOTIDE SEQUENCE [LARGE SCALE GENOMIC DNA]</scope>
    <source>
        <strain evidence="3">cv. AL8/78</strain>
    </source>
</reference>
<proteinExistence type="inferred from homology"/>
<dbReference type="Pfam" id="PF00232">
    <property type="entry name" value="Glyco_hydro_1"/>
    <property type="match status" value="1"/>
</dbReference>
<protein>
    <submittedName>
        <fullName evidence="3">Uncharacterized protein</fullName>
    </submittedName>
</protein>
<reference evidence="3" key="3">
    <citation type="journal article" date="2017" name="Nature">
        <title>Genome sequence of the progenitor of the wheat D genome Aegilops tauschii.</title>
        <authorList>
            <person name="Luo M.C."/>
            <person name="Gu Y.Q."/>
            <person name="Puiu D."/>
            <person name="Wang H."/>
            <person name="Twardziok S.O."/>
            <person name="Deal K.R."/>
            <person name="Huo N."/>
            <person name="Zhu T."/>
            <person name="Wang L."/>
            <person name="Wang Y."/>
            <person name="McGuire P.E."/>
            <person name="Liu S."/>
            <person name="Long H."/>
            <person name="Ramasamy R.K."/>
            <person name="Rodriguez J.C."/>
            <person name="Van S.L."/>
            <person name="Yuan L."/>
            <person name="Wang Z."/>
            <person name="Xia Z."/>
            <person name="Xiao L."/>
            <person name="Anderson O.D."/>
            <person name="Ouyang S."/>
            <person name="Liang Y."/>
            <person name="Zimin A.V."/>
            <person name="Pertea G."/>
            <person name="Qi P."/>
            <person name="Bennetzen J.L."/>
            <person name="Dai X."/>
            <person name="Dawson M.W."/>
            <person name="Muller H.G."/>
            <person name="Kugler K."/>
            <person name="Rivarola-Duarte L."/>
            <person name="Spannagl M."/>
            <person name="Mayer K.F.X."/>
            <person name="Lu F.H."/>
            <person name="Bevan M.W."/>
            <person name="Leroy P."/>
            <person name="Li P."/>
            <person name="You F.M."/>
            <person name="Sun Q."/>
            <person name="Liu Z."/>
            <person name="Lyons E."/>
            <person name="Wicker T."/>
            <person name="Salzberg S.L."/>
            <person name="Devos K.M."/>
            <person name="Dvorak J."/>
        </authorList>
    </citation>
    <scope>NUCLEOTIDE SEQUENCE [LARGE SCALE GENOMIC DNA]</scope>
    <source>
        <strain evidence="3">cv. AL8/78</strain>
    </source>
</reference>
<dbReference type="Gramene" id="AET3Gv20990800.35">
    <property type="protein sequence ID" value="AET3Gv20990800.35"/>
    <property type="gene ID" value="AET3Gv20990800"/>
</dbReference>
<evidence type="ECO:0000313" key="4">
    <source>
        <dbReference type="Proteomes" id="UP000015105"/>
    </source>
</evidence>
<dbReference type="InterPro" id="IPR001360">
    <property type="entry name" value="Glyco_hydro_1"/>
</dbReference>
<dbReference type="AlphaFoldDB" id="A0A453GFE9"/>
<dbReference type="PANTHER" id="PTHR10353:SF321">
    <property type="entry name" value="4-HYDROXY-7-METHOXY-3-OXO-3,4-DIHYDRO-2H-1,4-BENZOXAZIN-2-YL GLUCOSIDEBETA-D-GLUCOSIDASE"/>
    <property type="match status" value="1"/>
</dbReference>
<organism evidence="3 4">
    <name type="scientific">Aegilops tauschii subsp. strangulata</name>
    <name type="common">Goatgrass</name>
    <dbReference type="NCBI Taxonomy" id="200361"/>
    <lineage>
        <taxon>Eukaryota</taxon>
        <taxon>Viridiplantae</taxon>
        <taxon>Streptophyta</taxon>
        <taxon>Embryophyta</taxon>
        <taxon>Tracheophyta</taxon>
        <taxon>Spermatophyta</taxon>
        <taxon>Magnoliopsida</taxon>
        <taxon>Liliopsida</taxon>
        <taxon>Poales</taxon>
        <taxon>Poaceae</taxon>
        <taxon>BOP clade</taxon>
        <taxon>Pooideae</taxon>
        <taxon>Triticodae</taxon>
        <taxon>Triticeae</taxon>
        <taxon>Triticinae</taxon>
        <taxon>Aegilops</taxon>
    </lineage>
</organism>
<evidence type="ECO:0000256" key="1">
    <source>
        <dbReference type="ARBA" id="ARBA00010838"/>
    </source>
</evidence>
<comment type="similarity">
    <text evidence="1 2">Belongs to the glycosyl hydrolase 1 family.</text>
</comment>
<dbReference type="Gene3D" id="3.20.20.80">
    <property type="entry name" value="Glycosidases"/>
    <property type="match status" value="1"/>
</dbReference>
<dbReference type="GO" id="GO:0008422">
    <property type="term" value="F:beta-glucosidase activity"/>
    <property type="evidence" value="ECO:0007669"/>
    <property type="project" value="TreeGrafter"/>
</dbReference>
<dbReference type="Proteomes" id="UP000015105">
    <property type="component" value="Chromosome 3D"/>
</dbReference>
<dbReference type="EnsemblPlants" id="AET3Gv20990800.35">
    <property type="protein sequence ID" value="AET3Gv20990800.35"/>
    <property type="gene ID" value="AET3Gv20990800"/>
</dbReference>
<reference evidence="4" key="1">
    <citation type="journal article" date="2014" name="Science">
        <title>Ancient hybridizations among the ancestral genomes of bread wheat.</title>
        <authorList>
            <consortium name="International Wheat Genome Sequencing Consortium,"/>
            <person name="Marcussen T."/>
            <person name="Sandve S.R."/>
            <person name="Heier L."/>
            <person name="Spannagl M."/>
            <person name="Pfeifer M."/>
            <person name="Jakobsen K.S."/>
            <person name="Wulff B.B."/>
            <person name="Steuernagel B."/>
            <person name="Mayer K.F."/>
            <person name="Olsen O.A."/>
        </authorList>
    </citation>
    <scope>NUCLEOTIDE SEQUENCE [LARGE SCALE GENOMIC DNA]</scope>
    <source>
        <strain evidence="4">cv. AL8/78</strain>
    </source>
</reference>
<evidence type="ECO:0000313" key="3">
    <source>
        <dbReference type="EnsemblPlants" id="AET3Gv20990800.35"/>
    </source>
</evidence>
<keyword evidence="4" id="KW-1185">Reference proteome</keyword>
<dbReference type="SUPFAM" id="SSF51445">
    <property type="entry name" value="(Trans)glycosidases"/>
    <property type="match status" value="1"/>
</dbReference>